<keyword evidence="6" id="KW-1185">Reference proteome</keyword>
<dbReference type="GeneID" id="74186408"/>
<organism evidence="5 6">
    <name type="scientific">Staphylococcus borealis</name>
    <dbReference type="NCBI Taxonomy" id="2742203"/>
    <lineage>
        <taxon>Bacteria</taxon>
        <taxon>Bacillati</taxon>
        <taxon>Bacillota</taxon>
        <taxon>Bacilli</taxon>
        <taxon>Bacillales</taxon>
        <taxon>Staphylococcaceae</taxon>
        <taxon>Staphylococcus</taxon>
    </lineage>
</organism>
<dbReference type="SMART" id="SM00895">
    <property type="entry name" value="FCD"/>
    <property type="match status" value="1"/>
</dbReference>
<gene>
    <name evidence="5" type="ORF">HUN84_02895</name>
</gene>
<evidence type="ECO:0000259" key="4">
    <source>
        <dbReference type="PROSITE" id="PS50949"/>
    </source>
</evidence>
<dbReference type="SUPFAM" id="SSF48008">
    <property type="entry name" value="GntR ligand-binding domain-like"/>
    <property type="match status" value="1"/>
</dbReference>
<dbReference type="PROSITE" id="PS50949">
    <property type="entry name" value="HTH_GNTR"/>
    <property type="match status" value="1"/>
</dbReference>
<dbReference type="Gene3D" id="1.20.120.530">
    <property type="entry name" value="GntR ligand-binding domain-like"/>
    <property type="match status" value="1"/>
</dbReference>
<dbReference type="InterPro" id="IPR000524">
    <property type="entry name" value="Tscrpt_reg_HTH_GntR"/>
</dbReference>
<dbReference type="SUPFAM" id="SSF46785">
    <property type="entry name" value="Winged helix' DNA-binding domain"/>
    <property type="match status" value="1"/>
</dbReference>
<dbReference type="Proteomes" id="UP000610527">
    <property type="component" value="Unassembled WGS sequence"/>
</dbReference>
<evidence type="ECO:0000256" key="3">
    <source>
        <dbReference type="ARBA" id="ARBA00023163"/>
    </source>
</evidence>
<evidence type="ECO:0000256" key="1">
    <source>
        <dbReference type="ARBA" id="ARBA00023015"/>
    </source>
</evidence>
<protein>
    <submittedName>
        <fullName evidence="5">GntR family transcriptional regulator</fullName>
    </submittedName>
</protein>
<dbReference type="Pfam" id="PF07729">
    <property type="entry name" value="FCD"/>
    <property type="match status" value="1"/>
</dbReference>
<keyword evidence="3" id="KW-0804">Transcription</keyword>
<feature type="domain" description="HTH gntR-type" evidence="4">
    <location>
        <begin position="2"/>
        <end position="70"/>
    </location>
</feature>
<dbReference type="InterPro" id="IPR011711">
    <property type="entry name" value="GntR_C"/>
</dbReference>
<dbReference type="InterPro" id="IPR036388">
    <property type="entry name" value="WH-like_DNA-bd_sf"/>
</dbReference>
<evidence type="ECO:0000313" key="6">
    <source>
        <dbReference type="Proteomes" id="UP000610527"/>
    </source>
</evidence>
<keyword evidence="2" id="KW-0238">DNA-binding</keyword>
<keyword evidence="1" id="KW-0805">Transcription regulation</keyword>
<reference evidence="5 6" key="1">
    <citation type="submission" date="2020-06" db="EMBL/GenBank/DDBJ databases">
        <title>Staphylococcus borealis sp. nov. -A novel member of the Staphylococcaceae family isolated from skin and blood in humans.</title>
        <authorList>
            <person name="Pain M."/>
            <person name="Wolden R."/>
            <person name="Jaen-Luchoro D."/>
            <person name="Salva-Serra F."/>
            <person name="Iglesias B.P."/>
            <person name="Karlsson R."/>
            <person name="Klingenberg C."/>
            <person name="Cavanagh J.P."/>
        </authorList>
    </citation>
    <scope>NUCLEOTIDE SEQUENCE [LARGE SCALE GENOMIC DNA]</scope>
    <source>
        <strain evidence="5 6">58-22</strain>
    </source>
</reference>
<dbReference type="EMBL" id="JABVEG010000001">
    <property type="protein sequence ID" value="NUI81711.1"/>
    <property type="molecule type" value="Genomic_DNA"/>
</dbReference>
<dbReference type="CDD" id="cd07377">
    <property type="entry name" value="WHTH_GntR"/>
    <property type="match status" value="1"/>
</dbReference>
<dbReference type="PANTHER" id="PTHR43537">
    <property type="entry name" value="TRANSCRIPTIONAL REGULATOR, GNTR FAMILY"/>
    <property type="match status" value="1"/>
</dbReference>
<proteinExistence type="predicted"/>
<comment type="caution">
    <text evidence="5">The sequence shown here is derived from an EMBL/GenBank/DDBJ whole genome shotgun (WGS) entry which is preliminary data.</text>
</comment>
<name>A0ABX2LJJ3_9STAP</name>
<evidence type="ECO:0000256" key="2">
    <source>
        <dbReference type="ARBA" id="ARBA00023125"/>
    </source>
</evidence>
<sequence>MENLNLTIYQRIRNDIIDGNLKRNEKLTESKLAKKYNVSRTPIREALKQLELEYFVRDSYIFTPTKEEYRQIFEMRILLETFAIKKAGIVYTKKDFEELNQYTQIDIDKDDEQEIIRVNDQFHQKIMKATNNQFILETYQKYRSFIYLFSQTVINKRRPNLIEEHKEIVVELAKGNVQNATNLLEDHLKKDLEFSLYYLEFKK</sequence>
<evidence type="ECO:0000313" key="5">
    <source>
        <dbReference type="EMBL" id="NUI81711.1"/>
    </source>
</evidence>
<dbReference type="Pfam" id="PF00392">
    <property type="entry name" value="GntR"/>
    <property type="match status" value="1"/>
</dbReference>
<dbReference type="InterPro" id="IPR008920">
    <property type="entry name" value="TF_FadR/GntR_C"/>
</dbReference>
<dbReference type="Gene3D" id="1.10.10.10">
    <property type="entry name" value="Winged helix-like DNA-binding domain superfamily/Winged helix DNA-binding domain"/>
    <property type="match status" value="1"/>
</dbReference>
<dbReference type="SMART" id="SM00345">
    <property type="entry name" value="HTH_GNTR"/>
    <property type="match status" value="1"/>
</dbReference>
<dbReference type="InterPro" id="IPR036390">
    <property type="entry name" value="WH_DNA-bd_sf"/>
</dbReference>
<dbReference type="RefSeq" id="WP_053030048.1">
    <property type="nucleotide sequence ID" value="NZ_CUEE01000005.1"/>
</dbReference>
<accession>A0ABX2LJJ3</accession>
<dbReference type="PANTHER" id="PTHR43537:SF24">
    <property type="entry name" value="GLUCONATE OPERON TRANSCRIPTIONAL REPRESSOR"/>
    <property type="match status" value="1"/>
</dbReference>